<keyword evidence="2" id="KW-0597">Phosphoprotein</keyword>
<name>A0ABS0FRT7_PSELU</name>
<dbReference type="EC" id="2.7.11.1" evidence="1"/>
<evidence type="ECO:0000313" key="8">
    <source>
        <dbReference type="EMBL" id="MBF8643100.1"/>
    </source>
</evidence>
<dbReference type="InterPro" id="IPR010624">
    <property type="entry name" value="KaiC_dom"/>
</dbReference>
<dbReference type="InterPro" id="IPR027417">
    <property type="entry name" value="P-loop_NTPase"/>
</dbReference>
<dbReference type="Proteomes" id="UP000626180">
    <property type="component" value="Unassembled WGS sequence"/>
</dbReference>
<dbReference type="SUPFAM" id="SSF52540">
    <property type="entry name" value="P-loop containing nucleoside triphosphate hydrolases"/>
    <property type="match status" value="2"/>
</dbReference>
<comment type="caution">
    <text evidence="8">The sequence shown here is derived from an EMBL/GenBank/DDBJ whole genome shotgun (WGS) entry which is preliminary data.</text>
</comment>
<keyword evidence="5" id="KW-0418">Kinase</keyword>
<evidence type="ECO:0000256" key="6">
    <source>
        <dbReference type="ARBA" id="ARBA00022801"/>
    </source>
</evidence>
<feature type="domain" description="KaiC" evidence="7">
    <location>
        <begin position="240"/>
        <end position="474"/>
    </location>
</feature>
<dbReference type="SMART" id="SM00382">
    <property type="entry name" value="AAA"/>
    <property type="match status" value="2"/>
</dbReference>
<keyword evidence="3" id="KW-0808">Transferase</keyword>
<dbReference type="InterPro" id="IPR051347">
    <property type="entry name" value="Circadian_clock_KaiC-rel"/>
</dbReference>
<dbReference type="InterPro" id="IPR003593">
    <property type="entry name" value="AAA+_ATPase"/>
</dbReference>
<protein>
    <recommendedName>
        <fullName evidence="1">non-specific serine/threonine protein kinase</fullName>
        <ecNumber evidence="1">2.7.11.1</ecNumber>
    </recommendedName>
</protein>
<evidence type="ECO:0000256" key="1">
    <source>
        <dbReference type="ARBA" id="ARBA00012513"/>
    </source>
</evidence>
<dbReference type="Gene3D" id="3.40.50.300">
    <property type="entry name" value="P-loop containing nucleotide triphosphate hydrolases"/>
    <property type="match status" value="2"/>
</dbReference>
<sequence>MSQLERFESGIRELDALLKGGFVSGASYLIQGRPGSGKTILANQIAFNHINRGGGAVFATLLSESHDRMLSFMSTLSFFDKARVGSDIQYLSAFDTLEKEGLEAVIKLLRREIIRNKATLLIVDGLLNARSKAETPLDTKKFIAELQTHASSAGCTLLFLTSSMLDEGSPELTIVDGMIALAEQGLGIRSIRRISVRKSRGSAAMEGEHEYQITDQGFVVYPRLEVLFNTPSGSLKNSTEKIPSGVVGLDEALRGGLCRSSISLILGPSGCGKTTLGLNFILQSTAEEPGLFLGFYETPEQLALKADAFELGLRSLIRQDIVRMHWQPTTELQLDNVGHNLIEAVREHKVKRVVIDSLGAMARPAVAQNRLVEFFSALMNELRALDVTVYATWEVGTLLGPDINAPAPELCSIADNLFIVRFEEKKQEIKSFFSILKVRNSPFDRSQQAVEIGKGGMSLVTSQKKVKGKKEISCSPISIT</sequence>
<keyword evidence="6" id="KW-0378">Hydrolase</keyword>
<dbReference type="PIRSF" id="PIRSF039117">
    <property type="entry name" value="KaiC"/>
    <property type="match status" value="1"/>
</dbReference>
<organism evidence="8 9">
    <name type="scientific">Pseudomonas luteola</name>
    <dbReference type="NCBI Taxonomy" id="47886"/>
    <lineage>
        <taxon>Bacteria</taxon>
        <taxon>Pseudomonadati</taxon>
        <taxon>Pseudomonadota</taxon>
        <taxon>Gammaproteobacteria</taxon>
        <taxon>Pseudomonadales</taxon>
        <taxon>Pseudomonadaceae</taxon>
        <taxon>Pseudomonas</taxon>
    </lineage>
</organism>
<dbReference type="EMBL" id="JADMCD010000014">
    <property type="protein sequence ID" value="MBF8643100.1"/>
    <property type="molecule type" value="Genomic_DNA"/>
</dbReference>
<reference evidence="8 9" key="1">
    <citation type="submission" date="2020-10" db="EMBL/GenBank/DDBJ databases">
        <title>Genome sequences of Pseudomonas isolates.</title>
        <authorList>
            <person name="Wessels L."/>
            <person name="Reich F."/>
            <person name="Hammerl J."/>
        </authorList>
    </citation>
    <scope>NUCLEOTIDE SEQUENCE [LARGE SCALE GENOMIC DNA]</scope>
    <source>
        <strain evidence="8 9">20-MO00624-0</strain>
    </source>
</reference>
<evidence type="ECO:0000313" key="9">
    <source>
        <dbReference type="Proteomes" id="UP000626180"/>
    </source>
</evidence>
<dbReference type="PROSITE" id="PS51146">
    <property type="entry name" value="KAIC"/>
    <property type="match status" value="2"/>
</dbReference>
<evidence type="ECO:0000256" key="2">
    <source>
        <dbReference type="ARBA" id="ARBA00022553"/>
    </source>
</evidence>
<dbReference type="Pfam" id="PF06745">
    <property type="entry name" value="ATPase"/>
    <property type="match status" value="2"/>
</dbReference>
<keyword evidence="9" id="KW-1185">Reference proteome</keyword>
<keyword evidence="4" id="KW-0677">Repeat</keyword>
<evidence type="ECO:0000256" key="5">
    <source>
        <dbReference type="ARBA" id="ARBA00022777"/>
    </source>
</evidence>
<dbReference type="PANTHER" id="PTHR42926">
    <property type="match status" value="1"/>
</dbReference>
<dbReference type="InterPro" id="IPR014774">
    <property type="entry name" value="KaiC-like_dom"/>
</dbReference>
<dbReference type="InterPro" id="IPR030665">
    <property type="entry name" value="KaiC"/>
</dbReference>
<feature type="domain" description="KaiC" evidence="7">
    <location>
        <begin position="5"/>
        <end position="234"/>
    </location>
</feature>
<dbReference type="PANTHER" id="PTHR42926:SF1">
    <property type="entry name" value="CIRCADIAN CLOCK OSCILLATOR PROTEIN KAIC 1"/>
    <property type="match status" value="1"/>
</dbReference>
<accession>A0ABS0FRT7</accession>
<gene>
    <name evidence="8" type="ORF">IRZ65_20735</name>
</gene>
<evidence type="ECO:0000256" key="3">
    <source>
        <dbReference type="ARBA" id="ARBA00022679"/>
    </source>
</evidence>
<evidence type="ECO:0000259" key="7">
    <source>
        <dbReference type="PROSITE" id="PS51146"/>
    </source>
</evidence>
<evidence type="ECO:0000256" key="4">
    <source>
        <dbReference type="ARBA" id="ARBA00022737"/>
    </source>
</evidence>
<proteinExistence type="predicted"/>